<feature type="transmembrane region" description="Helical" evidence="6">
    <location>
        <begin position="283"/>
        <end position="301"/>
    </location>
</feature>
<dbReference type="InterPro" id="IPR050638">
    <property type="entry name" value="AA-Vitamin_Transporters"/>
</dbReference>
<evidence type="ECO:0000256" key="3">
    <source>
        <dbReference type="ARBA" id="ARBA00022692"/>
    </source>
</evidence>
<comment type="caution">
    <text evidence="8">The sequence shown here is derived from an EMBL/GenBank/DDBJ whole genome shotgun (WGS) entry which is preliminary data.</text>
</comment>
<feature type="transmembrane region" description="Helical" evidence="6">
    <location>
        <begin position="195"/>
        <end position="215"/>
    </location>
</feature>
<dbReference type="PANTHER" id="PTHR32322">
    <property type="entry name" value="INNER MEMBRANE TRANSPORTER"/>
    <property type="match status" value="1"/>
</dbReference>
<feature type="transmembrane region" description="Helical" evidence="6">
    <location>
        <begin position="75"/>
        <end position="96"/>
    </location>
</feature>
<evidence type="ECO:0000313" key="8">
    <source>
        <dbReference type="EMBL" id="EQB13716.1"/>
    </source>
</evidence>
<evidence type="ECO:0000256" key="1">
    <source>
        <dbReference type="ARBA" id="ARBA00004141"/>
    </source>
</evidence>
<dbReference type="eggNOG" id="COG0697">
    <property type="taxonomic scope" value="Bacteria"/>
</dbReference>
<gene>
    <name evidence="8" type="ORF">RLDS_15595</name>
</gene>
<keyword evidence="5 6" id="KW-0472">Membrane</keyword>
<evidence type="ECO:0000313" key="9">
    <source>
        <dbReference type="Proteomes" id="UP000015531"/>
    </source>
</evidence>
<proteinExistence type="inferred from homology"/>
<feature type="transmembrane region" description="Helical" evidence="6">
    <location>
        <begin position="16"/>
        <end position="35"/>
    </location>
</feature>
<evidence type="ECO:0000256" key="6">
    <source>
        <dbReference type="SAM" id="Phobius"/>
    </source>
</evidence>
<dbReference type="SUPFAM" id="SSF103481">
    <property type="entry name" value="Multidrug resistance efflux transporter EmrE"/>
    <property type="match status" value="2"/>
</dbReference>
<dbReference type="AlphaFoldDB" id="T0HBJ9"/>
<name>T0HBJ9_9SPHN</name>
<keyword evidence="4 6" id="KW-1133">Transmembrane helix</keyword>
<keyword evidence="9" id="KW-1185">Reference proteome</keyword>
<dbReference type="PANTHER" id="PTHR32322:SF2">
    <property type="entry name" value="EAMA DOMAIN-CONTAINING PROTEIN"/>
    <property type="match status" value="1"/>
</dbReference>
<accession>T0HBJ9</accession>
<feature type="domain" description="EamA" evidence="7">
    <location>
        <begin position="21"/>
        <end position="149"/>
    </location>
</feature>
<keyword evidence="3 6" id="KW-0812">Transmembrane</keyword>
<feature type="transmembrane region" description="Helical" evidence="6">
    <location>
        <begin position="259"/>
        <end position="277"/>
    </location>
</feature>
<feature type="transmembrane region" description="Helical" evidence="6">
    <location>
        <begin position="41"/>
        <end position="63"/>
    </location>
</feature>
<evidence type="ECO:0000256" key="4">
    <source>
        <dbReference type="ARBA" id="ARBA00022989"/>
    </source>
</evidence>
<dbReference type="PATRIC" id="fig|1331060.3.peg.2994"/>
<dbReference type="InterPro" id="IPR037185">
    <property type="entry name" value="EmrE-like"/>
</dbReference>
<evidence type="ECO:0000256" key="5">
    <source>
        <dbReference type="ARBA" id="ARBA00023136"/>
    </source>
</evidence>
<evidence type="ECO:0000256" key="2">
    <source>
        <dbReference type="ARBA" id="ARBA00007362"/>
    </source>
</evidence>
<feature type="domain" description="EamA" evidence="7">
    <location>
        <begin position="168"/>
        <end position="301"/>
    </location>
</feature>
<evidence type="ECO:0000259" key="7">
    <source>
        <dbReference type="Pfam" id="PF00892"/>
    </source>
</evidence>
<protein>
    <submittedName>
        <fullName evidence="8">Multidrug transporter</fullName>
    </submittedName>
</protein>
<dbReference type="Pfam" id="PF00892">
    <property type="entry name" value="EamA"/>
    <property type="match status" value="2"/>
</dbReference>
<sequence length="306" mass="32354">MIVADAPSVPADTAKAVLIPFALVTLIWSSTWIVIRDQLGSVPPSWSVCYRFLLAGIAMAIFARVRGVPLRIGGAGMLFAGLLGTAQFVLNFNFVYRAEQYLTSGVVAVVYAMLLIPNSLLAFLAFRQPVTRGFIVGSAIATAGIIMMLVHEYRAADVVPDAILLGAAFSILGLLSASAANVMQGTEIARRLPMMAVLAWAMLIGAAIDAVFAWVTAGPPVIEWRLGYLAGIAYLGIAGSVVTFPLYFRLIQTIGAGRAAYTSVLIPVIAMLISTLLEGYRWTGFAAPGALLAIAGMVVALRSKMA</sequence>
<comment type="subcellular location">
    <subcellularLocation>
        <location evidence="1">Membrane</location>
        <topology evidence="1">Multi-pass membrane protein</topology>
    </subcellularLocation>
</comment>
<reference evidence="8 9" key="1">
    <citation type="journal article" date="2013" name="Genome Announc.">
        <title>Draft Genome Sequence of Sphingobium lactosutens Strain DS20T, Isolated from a Hexachlorocyclohexane Dumpsite.</title>
        <authorList>
            <person name="Kumar R."/>
            <person name="Dwivedi V."/>
            <person name="Negi V."/>
            <person name="Khurana J.P."/>
            <person name="Lal R."/>
        </authorList>
    </citation>
    <scope>NUCLEOTIDE SEQUENCE [LARGE SCALE GENOMIC DNA]</scope>
    <source>
        <strain evidence="8 9">DS20</strain>
    </source>
</reference>
<dbReference type="Proteomes" id="UP000015531">
    <property type="component" value="Unassembled WGS sequence"/>
</dbReference>
<dbReference type="GO" id="GO:0016020">
    <property type="term" value="C:membrane"/>
    <property type="evidence" value="ECO:0007669"/>
    <property type="project" value="UniProtKB-SubCell"/>
</dbReference>
<dbReference type="EMBL" id="ATDP01000094">
    <property type="protein sequence ID" value="EQB13716.1"/>
    <property type="molecule type" value="Genomic_DNA"/>
</dbReference>
<feature type="transmembrane region" description="Helical" evidence="6">
    <location>
        <begin position="133"/>
        <end position="150"/>
    </location>
</feature>
<feature type="transmembrane region" description="Helical" evidence="6">
    <location>
        <begin position="102"/>
        <end position="126"/>
    </location>
</feature>
<dbReference type="InterPro" id="IPR000620">
    <property type="entry name" value="EamA_dom"/>
</dbReference>
<comment type="similarity">
    <text evidence="2">Belongs to the EamA transporter family.</text>
</comment>
<organism evidence="8 9">
    <name type="scientific">Sphingobium lactosutens DS20</name>
    <dbReference type="NCBI Taxonomy" id="1331060"/>
    <lineage>
        <taxon>Bacteria</taxon>
        <taxon>Pseudomonadati</taxon>
        <taxon>Pseudomonadota</taxon>
        <taxon>Alphaproteobacteria</taxon>
        <taxon>Sphingomonadales</taxon>
        <taxon>Sphingomonadaceae</taxon>
        <taxon>Sphingobium</taxon>
    </lineage>
</organism>
<feature type="transmembrane region" description="Helical" evidence="6">
    <location>
        <begin position="162"/>
        <end position="183"/>
    </location>
</feature>
<feature type="transmembrane region" description="Helical" evidence="6">
    <location>
        <begin position="227"/>
        <end position="247"/>
    </location>
</feature>